<dbReference type="Proteomes" id="UP001501757">
    <property type="component" value="Unassembled WGS sequence"/>
</dbReference>
<dbReference type="RefSeq" id="WP_343847134.1">
    <property type="nucleotide sequence ID" value="NZ_BAAAEI010000023.1"/>
</dbReference>
<evidence type="ECO:0000256" key="1">
    <source>
        <dbReference type="SAM" id="Phobius"/>
    </source>
</evidence>
<proteinExistence type="predicted"/>
<sequence length="87" mass="9747">MKIFGHQLDYAAKVFDAHRRPVDCGADDTELKQRLSLAQGYSRVVMQILVSLIILAGCFAILWLSDDQSLQKGSFGLMGTVIGYWLR</sequence>
<organism evidence="2 3">
    <name type="scientific">Bowmanella denitrificans</name>
    <dbReference type="NCBI Taxonomy" id="366582"/>
    <lineage>
        <taxon>Bacteria</taxon>
        <taxon>Pseudomonadati</taxon>
        <taxon>Pseudomonadota</taxon>
        <taxon>Gammaproteobacteria</taxon>
        <taxon>Alteromonadales</taxon>
        <taxon>Alteromonadaceae</taxon>
        <taxon>Bowmanella</taxon>
    </lineage>
</organism>
<comment type="caution">
    <text evidence="2">The sequence shown here is derived from an EMBL/GenBank/DDBJ whole genome shotgun (WGS) entry which is preliminary data.</text>
</comment>
<name>A0ABN0XR58_9ALTE</name>
<keyword evidence="1" id="KW-0472">Membrane</keyword>
<gene>
    <name evidence="2" type="ORF">GCM10009092_38840</name>
</gene>
<keyword evidence="1" id="KW-1133">Transmembrane helix</keyword>
<dbReference type="EMBL" id="BAAAEI010000023">
    <property type="protein sequence ID" value="GAA0370759.1"/>
    <property type="molecule type" value="Genomic_DNA"/>
</dbReference>
<reference evidence="2 3" key="1">
    <citation type="journal article" date="2019" name="Int. J. Syst. Evol. Microbiol.">
        <title>The Global Catalogue of Microorganisms (GCM) 10K type strain sequencing project: providing services to taxonomists for standard genome sequencing and annotation.</title>
        <authorList>
            <consortium name="The Broad Institute Genomics Platform"/>
            <consortium name="The Broad Institute Genome Sequencing Center for Infectious Disease"/>
            <person name="Wu L."/>
            <person name="Ma J."/>
        </authorList>
    </citation>
    <scope>NUCLEOTIDE SEQUENCE [LARGE SCALE GENOMIC DNA]</scope>
    <source>
        <strain evidence="2 3">JCM 13378</strain>
    </source>
</reference>
<evidence type="ECO:0000313" key="3">
    <source>
        <dbReference type="Proteomes" id="UP001501757"/>
    </source>
</evidence>
<keyword evidence="1" id="KW-0812">Transmembrane</keyword>
<keyword evidence="3" id="KW-1185">Reference proteome</keyword>
<accession>A0ABN0XR58</accession>
<feature type="transmembrane region" description="Helical" evidence="1">
    <location>
        <begin position="44"/>
        <end position="64"/>
    </location>
</feature>
<evidence type="ECO:0000313" key="2">
    <source>
        <dbReference type="EMBL" id="GAA0370759.1"/>
    </source>
</evidence>
<protein>
    <submittedName>
        <fullName evidence="2">Uncharacterized protein</fullName>
    </submittedName>
</protein>